<evidence type="ECO:0000259" key="1">
    <source>
        <dbReference type="Pfam" id="PF07484"/>
    </source>
</evidence>
<protein>
    <submittedName>
        <fullName evidence="2">Phage tail protein</fullName>
    </submittedName>
</protein>
<dbReference type="EMBL" id="CP054139">
    <property type="protein sequence ID" value="QKJ31113.1"/>
    <property type="molecule type" value="Genomic_DNA"/>
</dbReference>
<dbReference type="Pfam" id="PF07484">
    <property type="entry name" value="Collar"/>
    <property type="match status" value="1"/>
</dbReference>
<dbReference type="Gene3D" id="3.90.1340.10">
    <property type="entry name" value="Phage tail collar domain"/>
    <property type="match status" value="1"/>
</dbReference>
<evidence type="ECO:0000313" key="2">
    <source>
        <dbReference type="EMBL" id="QKJ31113.1"/>
    </source>
</evidence>
<sequence length="183" mass="19263">MDAYYGEIRIFCGTYAPQNWAFCNGQIIPIQQNSVLFSILGATYGGNGTSTFGLPNLQGLIPVGMGTGPGLTPLNWGETVGSETYTLDSTTLPRHNHTLNGVNAPPATTSPANGFVANGIASGRITASQYTDNQNTASMLAMSPYSVAMGGNTTGTTTPVSDMQPFLPLNFIICLYGNYPPRP</sequence>
<dbReference type="InterPro" id="IPR037053">
    <property type="entry name" value="Phage_tail_collar_dom_sf"/>
</dbReference>
<proteinExistence type="predicted"/>
<feature type="domain" description="Phage tail collar" evidence="1">
    <location>
        <begin position="6"/>
        <end position="62"/>
    </location>
</feature>
<reference evidence="2 3" key="1">
    <citation type="submission" date="2020-05" db="EMBL/GenBank/DDBJ databases">
        <title>Mucilaginibacter mali sp. nov.</title>
        <authorList>
            <person name="Kim H.S."/>
            <person name="Lee K.C."/>
            <person name="Suh M.K."/>
            <person name="Kim J.-S."/>
            <person name="Han K.-I."/>
            <person name="Eom M.K."/>
            <person name="Shin Y.K."/>
            <person name="Lee J.-S."/>
        </authorList>
    </citation>
    <scope>NUCLEOTIDE SEQUENCE [LARGE SCALE GENOMIC DNA]</scope>
    <source>
        <strain evidence="2 3">G2-14</strain>
    </source>
</reference>
<dbReference type="SUPFAM" id="SSF88874">
    <property type="entry name" value="Receptor-binding domain of short tail fibre protein gp12"/>
    <property type="match status" value="1"/>
</dbReference>
<evidence type="ECO:0000313" key="3">
    <source>
        <dbReference type="Proteomes" id="UP000505355"/>
    </source>
</evidence>
<keyword evidence="3" id="KW-1185">Reference proteome</keyword>
<organism evidence="2 3">
    <name type="scientific">Mucilaginibacter mali</name>
    <dbReference type="NCBI Taxonomy" id="2740462"/>
    <lineage>
        <taxon>Bacteria</taxon>
        <taxon>Pseudomonadati</taxon>
        <taxon>Bacteroidota</taxon>
        <taxon>Sphingobacteriia</taxon>
        <taxon>Sphingobacteriales</taxon>
        <taxon>Sphingobacteriaceae</taxon>
        <taxon>Mucilaginibacter</taxon>
    </lineage>
</organism>
<dbReference type="InterPro" id="IPR011083">
    <property type="entry name" value="Phage_tail_collar_dom"/>
</dbReference>
<dbReference type="KEGG" id="mmab:HQ865_15565"/>
<gene>
    <name evidence="2" type="ORF">HQ865_15565</name>
</gene>
<dbReference type="Proteomes" id="UP000505355">
    <property type="component" value="Chromosome"/>
</dbReference>
<name>A0A7D4TNM6_9SPHI</name>
<dbReference type="AlphaFoldDB" id="A0A7D4TNM6"/>
<accession>A0A7D4TNM6</accession>
<dbReference type="RefSeq" id="WP_173415780.1">
    <property type="nucleotide sequence ID" value="NZ_CP054139.1"/>
</dbReference>